<dbReference type="Pfam" id="PF19236">
    <property type="entry name" value="ADAMTS_CR_3"/>
    <property type="match status" value="1"/>
</dbReference>
<dbReference type="PANTHER" id="PTHR13723">
    <property type="entry name" value="ADAMTS A DISINTEGRIN AND METALLOPROTEASE WITH THROMBOSPONDIN MOTIFS PROTEASE"/>
    <property type="match status" value="1"/>
</dbReference>
<comment type="subcellular location">
    <subcellularLocation>
        <location evidence="1">Secreted</location>
    </subcellularLocation>
</comment>
<reference evidence="4 5" key="1">
    <citation type="journal article" date="2018" name="Nat. Ecol. Evol.">
        <title>Shark genomes provide insights into elasmobranch evolution and the origin of vertebrates.</title>
        <authorList>
            <person name="Hara Y"/>
            <person name="Yamaguchi K"/>
            <person name="Onimaru K"/>
            <person name="Kadota M"/>
            <person name="Koyanagi M"/>
            <person name="Keeley SD"/>
            <person name="Tatsumi K"/>
            <person name="Tanaka K"/>
            <person name="Motone F"/>
            <person name="Kageyama Y"/>
            <person name="Nozu R"/>
            <person name="Adachi N"/>
            <person name="Nishimura O"/>
            <person name="Nakagawa R"/>
            <person name="Tanegashima C"/>
            <person name="Kiyatake I"/>
            <person name="Matsumoto R"/>
            <person name="Murakumo K"/>
            <person name="Nishida K"/>
            <person name="Terakita A"/>
            <person name="Kuratani S"/>
            <person name="Sato K"/>
            <person name="Hyodo S Kuraku.S."/>
        </authorList>
    </citation>
    <scope>NUCLEOTIDE SEQUENCE [LARGE SCALE GENOMIC DNA]</scope>
</reference>
<evidence type="ECO:0000256" key="1">
    <source>
        <dbReference type="ARBA" id="ARBA00004613"/>
    </source>
</evidence>
<evidence type="ECO:0000259" key="3">
    <source>
        <dbReference type="Pfam" id="PF19236"/>
    </source>
</evidence>
<evidence type="ECO:0000313" key="4">
    <source>
        <dbReference type="EMBL" id="GCB83360.1"/>
    </source>
</evidence>
<dbReference type="Gene3D" id="2.60.120.830">
    <property type="match status" value="1"/>
</dbReference>
<dbReference type="EMBL" id="BFAA01032157">
    <property type="protein sequence ID" value="GCB83360.1"/>
    <property type="molecule type" value="Genomic_DNA"/>
</dbReference>
<dbReference type="AlphaFoldDB" id="A0A401QDA1"/>
<dbReference type="InterPro" id="IPR045371">
    <property type="entry name" value="ADAMTS_CR_3"/>
</dbReference>
<evidence type="ECO:0000256" key="2">
    <source>
        <dbReference type="ARBA" id="ARBA00022525"/>
    </source>
</evidence>
<keyword evidence="5" id="KW-1185">Reference proteome</keyword>
<dbReference type="InterPro" id="IPR050439">
    <property type="entry name" value="ADAMTS_ADAMTS-like"/>
</dbReference>
<dbReference type="InterPro" id="IPR013273">
    <property type="entry name" value="ADAMTS/ADAMTS-like"/>
</dbReference>
<comment type="caution">
    <text evidence="4">The sequence shown here is derived from an EMBL/GenBank/DDBJ whole genome shotgun (WGS) entry which is preliminary data.</text>
</comment>
<dbReference type="PANTHER" id="PTHR13723:SF147">
    <property type="entry name" value="ADAMTS-LIKE PROTEIN 2"/>
    <property type="match status" value="1"/>
</dbReference>
<accession>A0A401QDA1</accession>
<dbReference type="GO" id="GO:0005576">
    <property type="term" value="C:extracellular region"/>
    <property type="evidence" value="ECO:0007669"/>
    <property type="project" value="UniProtKB-SubCell"/>
</dbReference>
<proteinExistence type="predicted"/>
<dbReference type="GO" id="GO:0031012">
    <property type="term" value="C:extracellular matrix"/>
    <property type="evidence" value="ECO:0007669"/>
    <property type="project" value="TreeGrafter"/>
</dbReference>
<dbReference type="STRING" id="75743.A0A401QDA1"/>
<dbReference type="PRINTS" id="PR01857">
    <property type="entry name" value="ADAMTSFAMILY"/>
</dbReference>
<sequence>DYVHISSKPCDLQCSTVDGQRQLMVPARDGTSCKYREYRGVCVAGSCEPIGCDGVLFSTQTLDKCGICQGNGSSCTRVTGNYRKGASYLGKNTTKNIKYEE</sequence>
<feature type="non-terminal residue" evidence="4">
    <location>
        <position position="1"/>
    </location>
</feature>
<organism evidence="4 5">
    <name type="scientific">Scyliorhinus torazame</name>
    <name type="common">Cloudy catshark</name>
    <name type="synonym">Catulus torazame</name>
    <dbReference type="NCBI Taxonomy" id="75743"/>
    <lineage>
        <taxon>Eukaryota</taxon>
        <taxon>Metazoa</taxon>
        <taxon>Chordata</taxon>
        <taxon>Craniata</taxon>
        <taxon>Vertebrata</taxon>
        <taxon>Chondrichthyes</taxon>
        <taxon>Elasmobranchii</taxon>
        <taxon>Galeomorphii</taxon>
        <taxon>Galeoidea</taxon>
        <taxon>Carcharhiniformes</taxon>
        <taxon>Scyliorhinidae</taxon>
        <taxon>Scyliorhinus</taxon>
    </lineage>
</organism>
<dbReference type="OrthoDB" id="5948003at2759"/>
<dbReference type="Proteomes" id="UP000288216">
    <property type="component" value="Unassembled WGS sequence"/>
</dbReference>
<evidence type="ECO:0000313" key="5">
    <source>
        <dbReference type="Proteomes" id="UP000288216"/>
    </source>
</evidence>
<keyword evidence="2" id="KW-0964">Secreted</keyword>
<protein>
    <recommendedName>
        <fullName evidence="3">ADAMTS/ADAMTS-like cysteine-rich domain-containing protein</fullName>
    </recommendedName>
</protein>
<name>A0A401QDA1_SCYTO</name>
<feature type="domain" description="ADAMTS/ADAMTS-like cysteine-rich" evidence="3">
    <location>
        <begin position="39"/>
        <end position="75"/>
    </location>
</feature>
<gene>
    <name evidence="4" type="ORF">scyTo_0023668</name>
</gene>
<dbReference type="GO" id="GO:0030198">
    <property type="term" value="P:extracellular matrix organization"/>
    <property type="evidence" value="ECO:0007669"/>
    <property type="project" value="InterPro"/>
</dbReference>